<dbReference type="PANTHER" id="PTHR43309">
    <property type="entry name" value="5-OXOPROLINASE SUBUNIT C"/>
    <property type="match status" value="1"/>
</dbReference>
<dbReference type="Pfam" id="PF02626">
    <property type="entry name" value="CT_A_B"/>
    <property type="match status" value="1"/>
</dbReference>
<dbReference type="SUPFAM" id="SSF50891">
    <property type="entry name" value="Cyclophilin-like"/>
    <property type="match status" value="1"/>
</dbReference>
<dbReference type="SMART" id="SM00797">
    <property type="entry name" value="AHS2"/>
    <property type="match status" value="1"/>
</dbReference>
<reference evidence="5" key="1">
    <citation type="journal article" date="2015" name="Nature">
        <title>Complex archaea that bridge the gap between prokaryotes and eukaryotes.</title>
        <authorList>
            <person name="Spang A."/>
            <person name="Saw J.H."/>
            <person name="Jorgensen S.L."/>
            <person name="Zaremba-Niedzwiedzka K."/>
            <person name="Martijn J."/>
            <person name="Lind A.E."/>
            <person name="van Eijk R."/>
            <person name="Schleper C."/>
            <person name="Guy L."/>
            <person name="Ettema T.J."/>
        </authorList>
    </citation>
    <scope>NUCLEOTIDE SEQUENCE</scope>
</reference>
<dbReference type="EMBL" id="LAZR01058501">
    <property type="protein sequence ID" value="KKK69754.1"/>
    <property type="molecule type" value="Genomic_DNA"/>
</dbReference>
<keyword evidence="2" id="KW-0378">Hydrolase</keyword>
<accession>A0A0F8ZTM2</accession>
<feature type="non-terminal residue" evidence="5">
    <location>
        <position position="1"/>
    </location>
</feature>
<dbReference type="InterPro" id="IPR003778">
    <property type="entry name" value="CT_A_B"/>
</dbReference>
<evidence type="ECO:0000256" key="2">
    <source>
        <dbReference type="ARBA" id="ARBA00022801"/>
    </source>
</evidence>
<sequence length="136" mass="14597">PRGNRQGVRLDHVGAPFATSGQLDLVSEAIVPGDIQMTGEGTPFVLLPECQTTGGYPRIGTVIPDDLPRVAQAAPGEKLRFRFVTLDEALAAHRPEPARLADYRGKLRALVRDPADIPDLLSYQLISGAITGREGD</sequence>
<dbReference type="InterPro" id="IPR052708">
    <property type="entry name" value="PxpC"/>
</dbReference>
<protein>
    <recommendedName>
        <fullName evidence="4">Carboxyltransferase domain-containing protein</fullName>
    </recommendedName>
</protein>
<name>A0A0F8ZTM2_9ZZZZ</name>
<organism evidence="5">
    <name type="scientific">marine sediment metagenome</name>
    <dbReference type="NCBI Taxonomy" id="412755"/>
    <lineage>
        <taxon>unclassified sequences</taxon>
        <taxon>metagenomes</taxon>
        <taxon>ecological metagenomes</taxon>
    </lineage>
</organism>
<evidence type="ECO:0000256" key="3">
    <source>
        <dbReference type="ARBA" id="ARBA00022840"/>
    </source>
</evidence>
<keyword evidence="1" id="KW-0547">Nucleotide-binding</keyword>
<evidence type="ECO:0000313" key="5">
    <source>
        <dbReference type="EMBL" id="KKK69754.1"/>
    </source>
</evidence>
<dbReference type="PANTHER" id="PTHR43309:SF3">
    <property type="entry name" value="5-OXOPROLINASE SUBUNIT C"/>
    <property type="match status" value="1"/>
</dbReference>
<dbReference type="GO" id="GO:0016787">
    <property type="term" value="F:hydrolase activity"/>
    <property type="evidence" value="ECO:0007669"/>
    <property type="project" value="UniProtKB-KW"/>
</dbReference>
<feature type="domain" description="Carboxyltransferase" evidence="4">
    <location>
        <begin position="1"/>
        <end position="100"/>
    </location>
</feature>
<keyword evidence="3" id="KW-0067">ATP-binding</keyword>
<dbReference type="AlphaFoldDB" id="A0A0F8ZTM2"/>
<evidence type="ECO:0000259" key="4">
    <source>
        <dbReference type="SMART" id="SM00797"/>
    </source>
</evidence>
<dbReference type="InterPro" id="IPR029000">
    <property type="entry name" value="Cyclophilin-like_dom_sf"/>
</dbReference>
<dbReference type="Gene3D" id="2.40.100.10">
    <property type="entry name" value="Cyclophilin-like"/>
    <property type="match status" value="1"/>
</dbReference>
<comment type="caution">
    <text evidence="5">The sequence shown here is derived from an EMBL/GenBank/DDBJ whole genome shotgun (WGS) entry which is preliminary data.</text>
</comment>
<proteinExistence type="predicted"/>
<dbReference type="GO" id="GO:0005524">
    <property type="term" value="F:ATP binding"/>
    <property type="evidence" value="ECO:0007669"/>
    <property type="project" value="UniProtKB-KW"/>
</dbReference>
<gene>
    <name evidence="5" type="ORF">LCGC14_2930880</name>
</gene>
<evidence type="ECO:0000256" key="1">
    <source>
        <dbReference type="ARBA" id="ARBA00022741"/>
    </source>
</evidence>